<keyword evidence="2" id="KW-1185">Reference proteome</keyword>
<organism evidence="1 2">
    <name type="scientific">Synaphobranchus kaupii</name>
    <name type="common">Kaup's arrowtooth eel</name>
    <dbReference type="NCBI Taxonomy" id="118154"/>
    <lineage>
        <taxon>Eukaryota</taxon>
        <taxon>Metazoa</taxon>
        <taxon>Chordata</taxon>
        <taxon>Craniata</taxon>
        <taxon>Vertebrata</taxon>
        <taxon>Euteleostomi</taxon>
        <taxon>Actinopterygii</taxon>
        <taxon>Neopterygii</taxon>
        <taxon>Teleostei</taxon>
        <taxon>Anguilliformes</taxon>
        <taxon>Synaphobranchidae</taxon>
        <taxon>Synaphobranchus</taxon>
    </lineage>
</organism>
<reference evidence="1" key="1">
    <citation type="journal article" date="2023" name="Science">
        <title>Genome structures resolve the early diversification of teleost fishes.</title>
        <authorList>
            <person name="Parey E."/>
            <person name="Louis A."/>
            <person name="Montfort J."/>
            <person name="Bouchez O."/>
            <person name="Roques C."/>
            <person name="Iampietro C."/>
            <person name="Lluch J."/>
            <person name="Castinel A."/>
            <person name="Donnadieu C."/>
            <person name="Desvignes T."/>
            <person name="Floi Bucao C."/>
            <person name="Jouanno E."/>
            <person name="Wen M."/>
            <person name="Mejri S."/>
            <person name="Dirks R."/>
            <person name="Jansen H."/>
            <person name="Henkel C."/>
            <person name="Chen W.J."/>
            <person name="Zahm M."/>
            <person name="Cabau C."/>
            <person name="Klopp C."/>
            <person name="Thompson A.W."/>
            <person name="Robinson-Rechavi M."/>
            <person name="Braasch I."/>
            <person name="Lecointre G."/>
            <person name="Bobe J."/>
            <person name="Postlethwait J.H."/>
            <person name="Berthelot C."/>
            <person name="Roest Crollius H."/>
            <person name="Guiguen Y."/>
        </authorList>
    </citation>
    <scope>NUCLEOTIDE SEQUENCE</scope>
    <source>
        <strain evidence="1">WJC10195</strain>
    </source>
</reference>
<sequence length="303" mass="34389">MFCTLMETLNIKGREIRATLLSIEEFTLSSMSSPPAQTLVDSTKLTITNSQSESITDCMNCLKSASSGEEIKVEYVMDSSDYTGVEPRSSLNRCEDMDERTERKTGYLMSREQKDILTNMKEEEEDGERKSVKIEREDVDEERLWKEEEKERDERRKGHITDQVAQIDKLVKYGVKSEHGQQEGKELLSLVSSCLLKQPRVLIRRLEFANGSVSVSSPLPPRLERPLKLLPSSLENGICAEASLISPVISPRNQNTGQNIVVPSQVFGCSHCSFIHTEEVNLHQHIEKVHPEELNMTVYSLQK</sequence>
<evidence type="ECO:0000313" key="1">
    <source>
        <dbReference type="EMBL" id="KAJ8355560.1"/>
    </source>
</evidence>
<name>A0A9Q1FC20_SYNKA</name>
<accession>A0A9Q1FC20</accession>
<protein>
    <submittedName>
        <fullName evidence="1">Uncharacterized protein</fullName>
    </submittedName>
</protein>
<dbReference type="OrthoDB" id="8959641at2759"/>
<evidence type="ECO:0000313" key="2">
    <source>
        <dbReference type="Proteomes" id="UP001152622"/>
    </source>
</evidence>
<dbReference type="EMBL" id="JAINUF010000006">
    <property type="protein sequence ID" value="KAJ8355560.1"/>
    <property type="molecule type" value="Genomic_DNA"/>
</dbReference>
<dbReference type="Proteomes" id="UP001152622">
    <property type="component" value="Chromosome 6"/>
</dbReference>
<proteinExistence type="predicted"/>
<dbReference type="AlphaFoldDB" id="A0A9Q1FC20"/>
<gene>
    <name evidence="1" type="ORF">SKAU_G00183540</name>
</gene>
<comment type="caution">
    <text evidence="1">The sequence shown here is derived from an EMBL/GenBank/DDBJ whole genome shotgun (WGS) entry which is preliminary data.</text>
</comment>